<dbReference type="SUPFAM" id="SSF81296">
    <property type="entry name" value="E set domains"/>
    <property type="match status" value="2"/>
</dbReference>
<accession>A0A3B4CKU1</accession>
<dbReference type="Proteomes" id="UP001501920">
    <property type="component" value="Chromosome 7"/>
</dbReference>
<dbReference type="AlphaFoldDB" id="A0A3B4CKU1"/>
<gene>
    <name evidence="3" type="primary">ARRDC4</name>
</gene>
<name>A0A3B4CKU1_PYGNA</name>
<evidence type="ECO:0000256" key="1">
    <source>
        <dbReference type="ARBA" id="ARBA00005298"/>
    </source>
</evidence>
<dbReference type="PANTHER" id="PTHR11188">
    <property type="entry name" value="ARRESTIN DOMAIN CONTAINING PROTEIN"/>
    <property type="match status" value="1"/>
</dbReference>
<dbReference type="InterPro" id="IPR014752">
    <property type="entry name" value="Arrestin-like_C"/>
</dbReference>
<keyword evidence="4" id="KW-1185">Reference proteome</keyword>
<dbReference type="GeneTree" id="ENSGT00940000160523"/>
<protein>
    <recommendedName>
        <fullName evidence="2">Arrestin C-terminal-like domain-containing protein</fullName>
    </recommendedName>
</protein>
<evidence type="ECO:0000313" key="4">
    <source>
        <dbReference type="Proteomes" id="UP001501920"/>
    </source>
</evidence>
<dbReference type="InterPro" id="IPR011022">
    <property type="entry name" value="Arrestin_C-like"/>
</dbReference>
<dbReference type="Ensembl" id="ENSPNAT00000036010.2">
    <property type="protein sequence ID" value="ENSPNAP00000011159.1"/>
    <property type="gene ID" value="ENSPNAG00000016786.2"/>
</dbReference>
<sequence>MADKVKMLGLLFDNDQGSGYSPGEVVSGHVLIDLSTPTIIRAIRLLATGCCRVGWIEGSRSQPACALNIVPSPFLSRCCEEREYLCLSKTLLEATGNEGLSLEVGRHEIPFELELPQRPLVPSFTGKHGGVCYSVKAVLQRPLHHDQHVCRELLIISHVDVNSPELVCPVAESNEKMIGCWIFASGPVSLNVNIERKGYSKGESIPIHAEIENCSSRLVMPKAVIYQIQTYKARGKTIRYKHVVASVRGNHIPSGCAITWNGKTLKIPSVSPSILNSDILRVEYSLAVIVQIPGAKKLKVELPVVIGTTSYSGFGSRSLHVISGFSAGWLPFTLPDTPEAPPNYADVVSEEEFDQHHPTFSPSQQSDELERQLSSQVFAYIQQFHLQPPPLYSEVDPNPVQQQSVFCL</sequence>
<comment type="similarity">
    <text evidence="1">Belongs to the arrestin family.</text>
</comment>
<dbReference type="InterPro" id="IPR011021">
    <property type="entry name" value="Arrestin-like_N"/>
</dbReference>
<organism evidence="3 4">
    <name type="scientific">Pygocentrus nattereri</name>
    <name type="common">Red-bellied piranha</name>
    <dbReference type="NCBI Taxonomy" id="42514"/>
    <lineage>
        <taxon>Eukaryota</taxon>
        <taxon>Metazoa</taxon>
        <taxon>Chordata</taxon>
        <taxon>Craniata</taxon>
        <taxon>Vertebrata</taxon>
        <taxon>Euteleostomi</taxon>
        <taxon>Actinopterygii</taxon>
        <taxon>Neopterygii</taxon>
        <taxon>Teleostei</taxon>
        <taxon>Ostariophysi</taxon>
        <taxon>Characiformes</taxon>
        <taxon>Characoidei</taxon>
        <taxon>Pygocentrus</taxon>
    </lineage>
</organism>
<dbReference type="GO" id="GO:0015031">
    <property type="term" value="P:protein transport"/>
    <property type="evidence" value="ECO:0007669"/>
    <property type="project" value="TreeGrafter"/>
</dbReference>
<dbReference type="Pfam" id="PF00339">
    <property type="entry name" value="Arrestin_N"/>
    <property type="match status" value="1"/>
</dbReference>
<dbReference type="GO" id="GO:0005737">
    <property type="term" value="C:cytoplasm"/>
    <property type="evidence" value="ECO:0007669"/>
    <property type="project" value="TreeGrafter"/>
</dbReference>
<reference evidence="3" key="3">
    <citation type="submission" date="2025-09" db="UniProtKB">
        <authorList>
            <consortium name="Ensembl"/>
        </authorList>
    </citation>
    <scope>IDENTIFICATION</scope>
</reference>
<dbReference type="GeneID" id="108431212"/>
<dbReference type="STRING" id="42514.ENSPNAP00000011159"/>
<dbReference type="SMART" id="SM01017">
    <property type="entry name" value="Arrestin_C"/>
    <property type="match status" value="1"/>
</dbReference>
<dbReference type="OMA" id="QHVCREL"/>
<evidence type="ECO:0000259" key="2">
    <source>
        <dbReference type="SMART" id="SM01017"/>
    </source>
</evidence>
<dbReference type="Pfam" id="PF02752">
    <property type="entry name" value="Arrestin_C"/>
    <property type="match status" value="1"/>
</dbReference>
<dbReference type="GO" id="GO:1990756">
    <property type="term" value="F:ubiquitin-like ligase-substrate adaptor activity"/>
    <property type="evidence" value="ECO:0007669"/>
    <property type="project" value="TreeGrafter"/>
</dbReference>
<reference evidence="3" key="2">
    <citation type="submission" date="2025-08" db="UniProtKB">
        <authorList>
            <consortium name="Ensembl"/>
        </authorList>
    </citation>
    <scope>IDENTIFICATION</scope>
</reference>
<dbReference type="GO" id="GO:0005886">
    <property type="term" value="C:plasma membrane"/>
    <property type="evidence" value="ECO:0007669"/>
    <property type="project" value="TreeGrafter"/>
</dbReference>
<reference evidence="3 4" key="1">
    <citation type="submission" date="2020-10" db="EMBL/GenBank/DDBJ databases">
        <title>Pygocentrus nattereri (red-bellied piranha) genome, fPygNat1, primary haplotype.</title>
        <authorList>
            <person name="Myers G."/>
            <person name="Meyer A."/>
            <person name="Karagic N."/>
            <person name="Pippel M."/>
            <person name="Winkler S."/>
            <person name="Tracey A."/>
            <person name="Wood J."/>
            <person name="Formenti G."/>
            <person name="Howe K."/>
            <person name="Fedrigo O."/>
            <person name="Jarvis E.D."/>
        </authorList>
    </citation>
    <scope>NUCLEOTIDE SEQUENCE [LARGE SCALE GENOMIC DNA]</scope>
</reference>
<dbReference type="InterPro" id="IPR050357">
    <property type="entry name" value="Arrestin_domain-protein"/>
</dbReference>
<dbReference type="GO" id="GO:0007399">
    <property type="term" value="P:nervous system development"/>
    <property type="evidence" value="ECO:0007669"/>
    <property type="project" value="UniProtKB-ARBA"/>
</dbReference>
<evidence type="ECO:0000313" key="3">
    <source>
        <dbReference type="Ensembl" id="ENSPNAP00000011159.1"/>
    </source>
</evidence>
<dbReference type="OrthoDB" id="2333384at2759"/>
<dbReference type="PANTHER" id="PTHR11188:SF16">
    <property type="entry name" value="ARRESTIN DOMAIN-CONTAINING PROTEIN 4"/>
    <property type="match status" value="1"/>
</dbReference>
<proteinExistence type="inferred from homology"/>
<feature type="domain" description="Arrestin C-terminal-like" evidence="2">
    <location>
        <begin position="184"/>
        <end position="311"/>
    </location>
</feature>
<dbReference type="Gene3D" id="2.60.40.640">
    <property type="match status" value="2"/>
</dbReference>
<dbReference type="InterPro" id="IPR014756">
    <property type="entry name" value="Ig_E-set"/>
</dbReference>